<proteinExistence type="predicted"/>
<feature type="region of interest" description="Disordered" evidence="1">
    <location>
        <begin position="96"/>
        <end position="118"/>
    </location>
</feature>
<dbReference type="RefSeq" id="WP_194503856.1">
    <property type="nucleotide sequence ID" value="NZ_JADIVZ010000006.1"/>
</dbReference>
<keyword evidence="3" id="KW-1185">Reference proteome</keyword>
<dbReference type="Proteomes" id="UP000656804">
    <property type="component" value="Unassembled WGS sequence"/>
</dbReference>
<protein>
    <submittedName>
        <fullName evidence="2">Uncharacterized protein</fullName>
    </submittedName>
</protein>
<sequence length="118" mass="12818">MYPRPLSTRERDVLTALLAVDFEGVERLREQAAGVQVLGKCGCGCPSIDFFSGPNDGMEAVVDAQVRDSKTFDGLFLYTIDSPGLGEVLGGIEWQGQDDKSPAEFPPPESLRITPERS</sequence>
<evidence type="ECO:0000256" key="1">
    <source>
        <dbReference type="SAM" id="MobiDB-lite"/>
    </source>
</evidence>
<dbReference type="AlphaFoldDB" id="A0A930Y6P5"/>
<evidence type="ECO:0000313" key="3">
    <source>
        <dbReference type="Proteomes" id="UP000656804"/>
    </source>
</evidence>
<comment type="caution">
    <text evidence="2">The sequence shown here is derived from an EMBL/GenBank/DDBJ whole genome shotgun (WGS) entry which is preliminary data.</text>
</comment>
<accession>A0A930Y6P5</accession>
<reference evidence="2" key="1">
    <citation type="submission" date="2020-11" db="EMBL/GenBank/DDBJ databases">
        <title>Nocardioides sp. CBS4Y-1, whole genome shotgun sequence.</title>
        <authorList>
            <person name="Tuo L."/>
        </authorList>
    </citation>
    <scope>NUCLEOTIDE SEQUENCE</scope>
    <source>
        <strain evidence="2">CBS4Y-1</strain>
    </source>
</reference>
<evidence type="ECO:0000313" key="2">
    <source>
        <dbReference type="EMBL" id="MBF4162590.1"/>
    </source>
</evidence>
<organism evidence="2 3">
    <name type="scientific">Nocardioides acrostichi</name>
    <dbReference type="NCBI Taxonomy" id="2784339"/>
    <lineage>
        <taxon>Bacteria</taxon>
        <taxon>Bacillati</taxon>
        <taxon>Actinomycetota</taxon>
        <taxon>Actinomycetes</taxon>
        <taxon>Propionibacteriales</taxon>
        <taxon>Nocardioidaceae</taxon>
        <taxon>Nocardioides</taxon>
    </lineage>
</organism>
<gene>
    <name evidence="2" type="ORF">ISG29_12905</name>
</gene>
<name>A0A930Y6P5_9ACTN</name>
<dbReference type="EMBL" id="JADIVZ010000006">
    <property type="protein sequence ID" value="MBF4162590.1"/>
    <property type="molecule type" value="Genomic_DNA"/>
</dbReference>